<organism evidence="6 7">
    <name type="scientific">Microthlaspi erraticum</name>
    <dbReference type="NCBI Taxonomy" id="1685480"/>
    <lineage>
        <taxon>Eukaryota</taxon>
        <taxon>Viridiplantae</taxon>
        <taxon>Streptophyta</taxon>
        <taxon>Embryophyta</taxon>
        <taxon>Tracheophyta</taxon>
        <taxon>Spermatophyta</taxon>
        <taxon>Magnoliopsida</taxon>
        <taxon>eudicotyledons</taxon>
        <taxon>Gunneridae</taxon>
        <taxon>Pentapetalae</taxon>
        <taxon>rosids</taxon>
        <taxon>malvids</taxon>
        <taxon>Brassicales</taxon>
        <taxon>Brassicaceae</taxon>
        <taxon>Coluteocarpeae</taxon>
        <taxon>Microthlaspi</taxon>
    </lineage>
</organism>
<evidence type="ECO:0000256" key="3">
    <source>
        <dbReference type="ARBA" id="ARBA00022832"/>
    </source>
</evidence>
<feature type="transmembrane region" description="Helical" evidence="5">
    <location>
        <begin position="47"/>
        <end position="67"/>
    </location>
</feature>
<proteinExistence type="inferred from homology"/>
<dbReference type="AlphaFoldDB" id="A0A6D2HGT4"/>
<dbReference type="GO" id="GO:0006631">
    <property type="term" value="P:fatty acid metabolic process"/>
    <property type="evidence" value="ECO:0007669"/>
    <property type="project" value="UniProtKB-KW"/>
</dbReference>
<dbReference type="PANTHER" id="PTHR43859">
    <property type="entry name" value="ACYL-ACTIVATING ENZYME"/>
    <property type="match status" value="1"/>
</dbReference>
<dbReference type="PANTHER" id="PTHR43859:SF4">
    <property type="entry name" value="BUTANOATE--COA LIGASE AAE1-RELATED"/>
    <property type="match status" value="1"/>
</dbReference>
<dbReference type="GO" id="GO:0016874">
    <property type="term" value="F:ligase activity"/>
    <property type="evidence" value="ECO:0007669"/>
    <property type="project" value="UniProtKB-KW"/>
</dbReference>
<name>A0A6D2HGT4_9BRAS</name>
<feature type="transmembrane region" description="Helical" evidence="5">
    <location>
        <begin position="20"/>
        <end position="41"/>
    </location>
</feature>
<sequence>MSFSNARPHEYAKHSSRSIIISALSFIIFGLCELNASNAYFSRKSLSGTFLFLSIINTFSTVTLGSNPNRSLSKMIRSVSRNWTAEDTQSHPLARNLGLCRCSLLCGTHGGRRVTDALELHPLSPSPSSVSVLAPNIRAMVELHLGVPLAGILFCTLNIRHDSALVTVLLRHSGTKVLFADHMFLQIAQGVCEILSKNSEKAWVHMAADA</sequence>
<evidence type="ECO:0008006" key="8">
    <source>
        <dbReference type="Google" id="ProtNLM"/>
    </source>
</evidence>
<gene>
    <name evidence="6" type="ORF">MERR_LOCUS2062</name>
</gene>
<evidence type="ECO:0000256" key="1">
    <source>
        <dbReference type="ARBA" id="ARBA00006432"/>
    </source>
</evidence>
<dbReference type="EMBL" id="CACVBM020000122">
    <property type="protein sequence ID" value="CAA7014827.1"/>
    <property type="molecule type" value="Genomic_DNA"/>
</dbReference>
<keyword evidence="4" id="KW-0443">Lipid metabolism</keyword>
<comment type="caution">
    <text evidence="6">The sequence shown here is derived from an EMBL/GenBank/DDBJ whole genome shotgun (WGS) entry which is preliminary data.</text>
</comment>
<dbReference type="Gene3D" id="3.40.50.980">
    <property type="match status" value="1"/>
</dbReference>
<evidence type="ECO:0000256" key="2">
    <source>
        <dbReference type="ARBA" id="ARBA00022598"/>
    </source>
</evidence>
<evidence type="ECO:0000313" key="7">
    <source>
        <dbReference type="Proteomes" id="UP000467841"/>
    </source>
</evidence>
<keyword evidence="7" id="KW-1185">Reference proteome</keyword>
<dbReference type="OrthoDB" id="1742721at2759"/>
<keyword evidence="5" id="KW-0472">Membrane</keyword>
<dbReference type="Proteomes" id="UP000467841">
    <property type="component" value="Unassembled WGS sequence"/>
</dbReference>
<keyword evidence="5" id="KW-0812">Transmembrane</keyword>
<keyword evidence="5" id="KW-1133">Transmembrane helix</keyword>
<keyword evidence="2" id="KW-0436">Ligase</keyword>
<protein>
    <recommendedName>
        <fullName evidence="8">AMP-dependent synthetase/ligase domain-containing protein</fullName>
    </recommendedName>
</protein>
<keyword evidence="3" id="KW-0276">Fatty acid metabolism</keyword>
<comment type="similarity">
    <text evidence="1">Belongs to the ATP-dependent AMP-binding enzyme family.</text>
</comment>
<evidence type="ECO:0000256" key="5">
    <source>
        <dbReference type="SAM" id="Phobius"/>
    </source>
</evidence>
<accession>A0A6D2HGT4</accession>
<evidence type="ECO:0000313" key="6">
    <source>
        <dbReference type="EMBL" id="CAA7014827.1"/>
    </source>
</evidence>
<dbReference type="SUPFAM" id="SSF56801">
    <property type="entry name" value="Acetyl-CoA synthetase-like"/>
    <property type="match status" value="1"/>
</dbReference>
<evidence type="ECO:0000256" key="4">
    <source>
        <dbReference type="ARBA" id="ARBA00023098"/>
    </source>
</evidence>
<reference evidence="6" key="1">
    <citation type="submission" date="2020-01" db="EMBL/GenBank/DDBJ databases">
        <authorList>
            <person name="Mishra B."/>
        </authorList>
    </citation>
    <scope>NUCLEOTIDE SEQUENCE [LARGE SCALE GENOMIC DNA]</scope>
</reference>